<reference evidence="4 6" key="2">
    <citation type="submission" date="2018-02" db="EMBL/GenBank/DDBJ databases">
        <authorList>
            <person name="Rodrigo-Torres L."/>
            <person name="Arahal R. D."/>
            <person name="Lucena T."/>
        </authorList>
    </citation>
    <scope>NUCLEOTIDE SEQUENCE [LARGE SCALE GENOMIC DNA]</scope>
    <source>
        <strain evidence="4 6">CECT 9267</strain>
    </source>
</reference>
<sequence length="225" mass="25143">MVSELERYQGLVHFLGQVLGSNYEVVLHWINQDDSYYIAAIENAEISGRNLNSPITGFALDLIRNKIYQKQDAVVNYKASSDKNQQIQGSTYFIKDDQGVLLGLLCINFNAQPYLAAVDNLINLANLDSLMASVPTVASEHQQQRQVVTNEEVLHSSVEEIIYAVVAPNTLQPGIKLTQDKKIEICRKLNEKGIFKIKGALSKVAEILGTSEPSIYRYLKLINQS</sequence>
<dbReference type="InterPro" id="IPR039446">
    <property type="entry name" value="DauR-like"/>
</dbReference>
<evidence type="ECO:0000313" key="5">
    <source>
        <dbReference type="Proteomes" id="UP000234349"/>
    </source>
</evidence>
<feature type="domain" description="YheO-like" evidence="1">
    <location>
        <begin position="5"/>
        <end position="117"/>
    </location>
</feature>
<evidence type="ECO:0000313" key="6">
    <source>
        <dbReference type="Proteomes" id="UP000239650"/>
    </source>
</evidence>
<comment type="caution">
    <text evidence="4">The sequence shown here is derived from an EMBL/GenBank/DDBJ whole genome shotgun (WGS) entry which is preliminary data.</text>
</comment>
<dbReference type="Pfam" id="PF13309">
    <property type="entry name" value="HTH_22"/>
    <property type="match status" value="1"/>
</dbReference>
<feature type="domain" description="Transcriptional regulator DauR-like HTH" evidence="2">
    <location>
        <begin position="160"/>
        <end position="220"/>
    </location>
</feature>
<proteinExistence type="predicted"/>
<evidence type="ECO:0000313" key="4">
    <source>
        <dbReference type="EMBL" id="SPE21419.1"/>
    </source>
</evidence>
<evidence type="ECO:0000259" key="2">
    <source>
        <dbReference type="Pfam" id="PF13309"/>
    </source>
</evidence>
<dbReference type="AlphaFoldDB" id="A0A094YWV2"/>
<dbReference type="PANTHER" id="PTHR35568">
    <property type="entry name" value="TRANSCRIPTIONAL REGULATOR DAUR"/>
    <property type="match status" value="1"/>
</dbReference>
<gene>
    <name evidence="3" type="ORF">CUR37_06305</name>
    <name evidence="4" type="ORF">LAS9267_01303</name>
</gene>
<dbReference type="Proteomes" id="UP000234349">
    <property type="component" value="Unassembled WGS sequence"/>
</dbReference>
<evidence type="ECO:0000259" key="1">
    <source>
        <dbReference type="Pfam" id="PF08348"/>
    </source>
</evidence>
<dbReference type="InterPro" id="IPR039445">
    <property type="entry name" value="DauR-like_HTH"/>
</dbReference>
<evidence type="ECO:0000313" key="3">
    <source>
        <dbReference type="EMBL" id="PKX77688.1"/>
    </source>
</evidence>
<name>A0A094YWV2_LATSK</name>
<dbReference type="RefSeq" id="WP_011373870.1">
    <property type="nucleotide sequence ID" value="NZ_AP017931.1"/>
</dbReference>
<dbReference type="EMBL" id="MKGH01000028">
    <property type="protein sequence ID" value="PKX77688.1"/>
    <property type="molecule type" value="Genomic_DNA"/>
</dbReference>
<dbReference type="InterPro" id="IPR013559">
    <property type="entry name" value="YheO"/>
</dbReference>
<organism evidence="4 6">
    <name type="scientific">Latilactobacillus sakei</name>
    <name type="common">Lactobacillus sakei</name>
    <dbReference type="NCBI Taxonomy" id="1599"/>
    <lineage>
        <taxon>Bacteria</taxon>
        <taxon>Bacillati</taxon>
        <taxon>Bacillota</taxon>
        <taxon>Bacilli</taxon>
        <taxon>Lactobacillales</taxon>
        <taxon>Lactobacillaceae</taxon>
        <taxon>Latilactobacillus</taxon>
    </lineage>
</organism>
<dbReference type="OMA" id="IGAFCIN"/>
<accession>A0A094YWV2</accession>
<dbReference type="PANTHER" id="PTHR35568:SF1">
    <property type="entry name" value="TRANSCRIPTIONAL REGULATOR DAUR"/>
    <property type="match status" value="1"/>
</dbReference>
<reference evidence="3 5" key="1">
    <citation type="submission" date="2016-09" db="EMBL/GenBank/DDBJ databases">
        <authorList>
            <person name="Inglin R.C."/>
        </authorList>
    </citation>
    <scope>NUCLEOTIDE SEQUENCE [LARGE SCALE GENOMIC DNA]</scope>
    <source>
        <strain evidence="3 5">RI-517</strain>
    </source>
</reference>
<dbReference type="Proteomes" id="UP000239650">
    <property type="component" value="Unassembled WGS sequence"/>
</dbReference>
<dbReference type="Pfam" id="PF08348">
    <property type="entry name" value="PAS_6"/>
    <property type="match status" value="1"/>
</dbReference>
<protein>
    <submittedName>
        <fullName evidence="4">YheO-like PAS domain protein</fullName>
    </submittedName>
</protein>
<dbReference type="GeneID" id="57132956"/>
<dbReference type="EMBL" id="OKRC01000006">
    <property type="protein sequence ID" value="SPE21419.1"/>
    <property type="molecule type" value="Genomic_DNA"/>
</dbReference>